<dbReference type="PANTHER" id="PTHR23407:SF1">
    <property type="entry name" value="5-FORMYLTETRAHYDROFOLATE CYCLO-LIGASE"/>
    <property type="match status" value="1"/>
</dbReference>
<keyword evidence="4" id="KW-0479">Metal-binding</keyword>
<evidence type="ECO:0000256" key="2">
    <source>
        <dbReference type="ARBA" id="ARBA00022741"/>
    </source>
</evidence>
<dbReference type="InterPro" id="IPR024185">
    <property type="entry name" value="FTHF_cligase-like_sf"/>
</dbReference>
<dbReference type="GO" id="GO:0030272">
    <property type="term" value="F:5-formyltetrahydrofolate cyclo-ligase activity"/>
    <property type="evidence" value="ECO:0007669"/>
    <property type="project" value="UniProtKB-EC"/>
</dbReference>
<accession>A0ABW4E824</accession>
<name>A0ABW4E824_9LACO</name>
<protein>
    <recommendedName>
        <fullName evidence="4">5-formyltetrahydrofolate cyclo-ligase</fullName>
        <ecNumber evidence="4">6.3.3.2</ecNumber>
    </recommendedName>
</protein>
<dbReference type="InterPro" id="IPR037171">
    <property type="entry name" value="NagB/RpiA_transferase-like"/>
</dbReference>
<evidence type="ECO:0000313" key="5">
    <source>
        <dbReference type="EMBL" id="MFD1486020.1"/>
    </source>
</evidence>
<dbReference type="Pfam" id="PF01812">
    <property type="entry name" value="5-FTHF_cyc-lig"/>
    <property type="match status" value="1"/>
</dbReference>
<dbReference type="EMBL" id="JBHTON010000052">
    <property type="protein sequence ID" value="MFD1486020.1"/>
    <property type="molecule type" value="Genomic_DNA"/>
</dbReference>
<dbReference type="PIRSF" id="PIRSF006806">
    <property type="entry name" value="FTHF_cligase"/>
    <property type="match status" value="1"/>
</dbReference>
<gene>
    <name evidence="5" type="ORF">ACFQ5J_12380</name>
</gene>
<comment type="catalytic activity">
    <reaction evidence="4">
        <text>(6S)-5-formyl-5,6,7,8-tetrahydrofolate + ATP = (6R)-5,10-methenyltetrahydrofolate + ADP + phosphate</text>
        <dbReference type="Rhea" id="RHEA:10488"/>
        <dbReference type="ChEBI" id="CHEBI:30616"/>
        <dbReference type="ChEBI" id="CHEBI:43474"/>
        <dbReference type="ChEBI" id="CHEBI:57455"/>
        <dbReference type="ChEBI" id="CHEBI:57457"/>
        <dbReference type="ChEBI" id="CHEBI:456216"/>
        <dbReference type="EC" id="6.3.3.2"/>
    </reaction>
</comment>
<proteinExistence type="inferred from homology"/>
<comment type="cofactor">
    <cofactor evidence="4">
        <name>Mg(2+)</name>
        <dbReference type="ChEBI" id="CHEBI:18420"/>
    </cofactor>
</comment>
<keyword evidence="5" id="KW-0436">Ligase</keyword>
<comment type="similarity">
    <text evidence="1 4">Belongs to the 5-formyltetrahydrofolate cyclo-ligase family.</text>
</comment>
<evidence type="ECO:0000256" key="3">
    <source>
        <dbReference type="ARBA" id="ARBA00022840"/>
    </source>
</evidence>
<reference evidence="6" key="1">
    <citation type="journal article" date="2019" name="Int. J. Syst. Evol. Microbiol.">
        <title>The Global Catalogue of Microorganisms (GCM) 10K type strain sequencing project: providing services to taxonomists for standard genome sequencing and annotation.</title>
        <authorList>
            <consortium name="The Broad Institute Genomics Platform"/>
            <consortium name="The Broad Institute Genome Sequencing Center for Infectious Disease"/>
            <person name="Wu L."/>
            <person name="Ma J."/>
        </authorList>
    </citation>
    <scope>NUCLEOTIDE SEQUENCE [LARGE SCALE GENOMIC DNA]</scope>
    <source>
        <strain evidence="6">CCM 8903</strain>
    </source>
</reference>
<keyword evidence="3 4" id="KW-0067">ATP-binding</keyword>
<keyword evidence="4" id="KW-0460">Magnesium</keyword>
<sequence length="183" mass="19804">MSAEKKAFRQQQIARLKAHAQETQLAGETLLAKLQGLPSWRDAKTIGVTISSPFEVPTAPIIAAAAAAGKQVLIPRCLPKRQMAFLPDPGAAGRITSAFGIPEPPYDEAKVNDQPDLLLVPGIAYALNTHARIGFGGGYYDRFLQRYQGPTVVLAAPIMVYAAPAWPIEDHDVMIDQMLTVDQ</sequence>
<comment type="caution">
    <text evidence="5">The sequence shown here is derived from an EMBL/GenBank/DDBJ whole genome shotgun (WGS) entry which is preliminary data.</text>
</comment>
<dbReference type="InterPro" id="IPR002698">
    <property type="entry name" value="FTHF_cligase"/>
</dbReference>
<evidence type="ECO:0000256" key="4">
    <source>
        <dbReference type="RuleBase" id="RU361279"/>
    </source>
</evidence>
<dbReference type="Proteomes" id="UP001597252">
    <property type="component" value="Unassembled WGS sequence"/>
</dbReference>
<keyword evidence="2 4" id="KW-0547">Nucleotide-binding</keyword>
<evidence type="ECO:0000313" key="6">
    <source>
        <dbReference type="Proteomes" id="UP001597252"/>
    </source>
</evidence>
<dbReference type="EC" id="6.3.3.2" evidence="4"/>
<dbReference type="NCBIfam" id="TIGR02727">
    <property type="entry name" value="MTHFS_bact"/>
    <property type="match status" value="1"/>
</dbReference>
<keyword evidence="6" id="KW-1185">Reference proteome</keyword>
<dbReference type="SUPFAM" id="SSF100950">
    <property type="entry name" value="NagB/RpiA/CoA transferase-like"/>
    <property type="match status" value="1"/>
</dbReference>
<dbReference type="PANTHER" id="PTHR23407">
    <property type="entry name" value="ATPASE INHIBITOR/5-FORMYLTETRAHYDROFOLATE CYCLO-LIGASE"/>
    <property type="match status" value="1"/>
</dbReference>
<dbReference type="Gene3D" id="3.40.50.10420">
    <property type="entry name" value="NagB/RpiA/CoA transferase-like"/>
    <property type="match status" value="1"/>
</dbReference>
<evidence type="ECO:0000256" key="1">
    <source>
        <dbReference type="ARBA" id="ARBA00010638"/>
    </source>
</evidence>
<organism evidence="5 6">
    <name type="scientific">Lacticaseibacillus baoqingensis</name>
    <dbReference type="NCBI Taxonomy" id="2486013"/>
    <lineage>
        <taxon>Bacteria</taxon>
        <taxon>Bacillati</taxon>
        <taxon>Bacillota</taxon>
        <taxon>Bacilli</taxon>
        <taxon>Lactobacillales</taxon>
        <taxon>Lactobacillaceae</taxon>
        <taxon>Lacticaseibacillus</taxon>
    </lineage>
</organism>
<dbReference type="RefSeq" id="WP_125754134.1">
    <property type="nucleotide sequence ID" value="NZ_JBHTON010000052.1"/>
</dbReference>